<keyword evidence="1" id="KW-0805">Transcription regulation</keyword>
<dbReference type="Pfam" id="PF00440">
    <property type="entry name" value="TetR_N"/>
    <property type="match status" value="1"/>
</dbReference>
<dbReference type="PANTHER" id="PTHR30055">
    <property type="entry name" value="HTH-TYPE TRANSCRIPTIONAL REGULATOR RUTR"/>
    <property type="match status" value="1"/>
</dbReference>
<feature type="compositionally biased region" description="Polar residues" evidence="5">
    <location>
        <begin position="1"/>
        <end position="17"/>
    </location>
</feature>
<keyword evidence="2 4" id="KW-0238">DNA-binding</keyword>
<dbReference type="Gene3D" id="1.10.357.10">
    <property type="entry name" value="Tetracycline Repressor, domain 2"/>
    <property type="match status" value="1"/>
</dbReference>
<dbReference type="PANTHER" id="PTHR30055:SF234">
    <property type="entry name" value="HTH-TYPE TRANSCRIPTIONAL REGULATOR BETI"/>
    <property type="match status" value="1"/>
</dbReference>
<gene>
    <name evidence="7" type="ORF">OKJ48_43575</name>
</gene>
<dbReference type="InterPro" id="IPR001647">
    <property type="entry name" value="HTH_TetR"/>
</dbReference>
<dbReference type="Proteomes" id="UP001352223">
    <property type="component" value="Unassembled WGS sequence"/>
</dbReference>
<name>A0ABU6CSY8_9ACTN</name>
<evidence type="ECO:0000256" key="4">
    <source>
        <dbReference type="PROSITE-ProRule" id="PRU00335"/>
    </source>
</evidence>
<accession>A0ABU6CSY8</accession>
<dbReference type="PRINTS" id="PR00455">
    <property type="entry name" value="HTHTETR"/>
</dbReference>
<dbReference type="RefSeq" id="WP_324776987.1">
    <property type="nucleotide sequence ID" value="NZ_BAAATS010000058.1"/>
</dbReference>
<comment type="caution">
    <text evidence="7">The sequence shown here is derived from an EMBL/GenBank/DDBJ whole genome shotgun (WGS) entry which is preliminary data.</text>
</comment>
<dbReference type="SUPFAM" id="SSF46689">
    <property type="entry name" value="Homeodomain-like"/>
    <property type="match status" value="1"/>
</dbReference>
<evidence type="ECO:0000256" key="5">
    <source>
        <dbReference type="SAM" id="MobiDB-lite"/>
    </source>
</evidence>
<feature type="DNA-binding region" description="H-T-H motif" evidence="4">
    <location>
        <begin position="54"/>
        <end position="73"/>
    </location>
</feature>
<dbReference type="EMBL" id="JAOZYB010000374">
    <property type="protein sequence ID" value="MEB3967070.1"/>
    <property type="molecule type" value="Genomic_DNA"/>
</dbReference>
<evidence type="ECO:0000259" key="6">
    <source>
        <dbReference type="PROSITE" id="PS50977"/>
    </source>
</evidence>
<protein>
    <submittedName>
        <fullName evidence="7">ScbR family autoregulator-binding transcription factor</fullName>
    </submittedName>
</protein>
<dbReference type="PROSITE" id="PS50977">
    <property type="entry name" value="HTH_TETR_2"/>
    <property type="match status" value="1"/>
</dbReference>
<dbReference type="InterPro" id="IPR036271">
    <property type="entry name" value="Tet_transcr_reg_TetR-rel_C_sf"/>
</dbReference>
<sequence>MDSAQPTKMSAKASTGTRGRPVKELKQERAVRTRGVVLAAAARAFAERGFPPVTVQDVAELAGMTKGAVYFHFANKEALAQAVANDFYTYLDSIATAVQAEALSPLHTVRQLLLRTARAFRDNMTIQAGARLQIERAYIGIDMPVPYVGYQSMVTTALREAVEAGEMPAATDPEVLARVIVSAFFGAQHISGILNNRQDIADRVEEILATVLPTAPRPVRD</sequence>
<dbReference type="NCBIfam" id="NF041196">
    <property type="entry name" value="ScbR_bind_reg"/>
    <property type="match status" value="1"/>
</dbReference>
<evidence type="ECO:0000256" key="2">
    <source>
        <dbReference type="ARBA" id="ARBA00023125"/>
    </source>
</evidence>
<dbReference type="InterPro" id="IPR009057">
    <property type="entry name" value="Homeodomain-like_sf"/>
</dbReference>
<evidence type="ECO:0000313" key="8">
    <source>
        <dbReference type="Proteomes" id="UP001352223"/>
    </source>
</evidence>
<proteinExistence type="predicted"/>
<keyword evidence="3" id="KW-0804">Transcription</keyword>
<reference evidence="7 8" key="1">
    <citation type="submission" date="2022-10" db="EMBL/GenBank/DDBJ databases">
        <authorList>
            <person name="Xie J."/>
            <person name="Shen N."/>
        </authorList>
    </citation>
    <scope>NUCLEOTIDE SEQUENCE [LARGE SCALE GENOMIC DNA]</scope>
    <source>
        <strain evidence="7 8">DSM 41681</strain>
    </source>
</reference>
<evidence type="ECO:0000256" key="1">
    <source>
        <dbReference type="ARBA" id="ARBA00023015"/>
    </source>
</evidence>
<evidence type="ECO:0000256" key="3">
    <source>
        <dbReference type="ARBA" id="ARBA00023163"/>
    </source>
</evidence>
<dbReference type="InterPro" id="IPR050109">
    <property type="entry name" value="HTH-type_TetR-like_transc_reg"/>
</dbReference>
<feature type="region of interest" description="Disordered" evidence="5">
    <location>
        <begin position="1"/>
        <end position="26"/>
    </location>
</feature>
<organism evidence="7 8">
    <name type="scientific">Streptomyces kunmingensis</name>
    <dbReference type="NCBI Taxonomy" id="68225"/>
    <lineage>
        <taxon>Bacteria</taxon>
        <taxon>Bacillati</taxon>
        <taxon>Actinomycetota</taxon>
        <taxon>Actinomycetes</taxon>
        <taxon>Kitasatosporales</taxon>
        <taxon>Streptomycetaceae</taxon>
        <taxon>Streptomyces</taxon>
    </lineage>
</organism>
<dbReference type="SUPFAM" id="SSF48498">
    <property type="entry name" value="Tetracyclin repressor-like, C-terminal domain"/>
    <property type="match status" value="1"/>
</dbReference>
<keyword evidence="8" id="KW-1185">Reference proteome</keyword>
<evidence type="ECO:0000313" key="7">
    <source>
        <dbReference type="EMBL" id="MEB3967070.1"/>
    </source>
</evidence>
<dbReference type="InterPro" id="IPR047923">
    <property type="entry name" value="ArpA-like"/>
</dbReference>
<feature type="domain" description="HTH tetR-type" evidence="6">
    <location>
        <begin position="31"/>
        <end position="91"/>
    </location>
</feature>